<evidence type="ECO:0000256" key="6">
    <source>
        <dbReference type="ARBA" id="ARBA00023002"/>
    </source>
</evidence>
<accession>A0A0P6YEB9</accession>
<evidence type="ECO:0000313" key="15">
    <source>
        <dbReference type="EMBL" id="KPL87860.1"/>
    </source>
</evidence>
<evidence type="ECO:0000256" key="12">
    <source>
        <dbReference type="ARBA" id="ARBA00049091"/>
    </source>
</evidence>
<comment type="catalytic activity">
    <reaction evidence="12">
        <text>a hydroperoxide + [thioredoxin]-dithiol = an alcohol + [thioredoxin]-disulfide + H2O</text>
        <dbReference type="Rhea" id="RHEA:62620"/>
        <dbReference type="Rhea" id="RHEA-COMP:10698"/>
        <dbReference type="Rhea" id="RHEA-COMP:10700"/>
        <dbReference type="ChEBI" id="CHEBI:15377"/>
        <dbReference type="ChEBI" id="CHEBI:29950"/>
        <dbReference type="ChEBI" id="CHEBI:30879"/>
        <dbReference type="ChEBI" id="CHEBI:35924"/>
        <dbReference type="ChEBI" id="CHEBI:50058"/>
        <dbReference type="EC" id="1.11.1.24"/>
    </reaction>
</comment>
<keyword evidence="4" id="KW-0575">Peroxidase</keyword>
<dbReference type="GO" id="GO:0008379">
    <property type="term" value="F:thioredoxin peroxidase activity"/>
    <property type="evidence" value="ECO:0007669"/>
    <property type="project" value="TreeGrafter"/>
</dbReference>
<dbReference type="InterPro" id="IPR000866">
    <property type="entry name" value="AhpC/TSA"/>
</dbReference>
<keyword evidence="5" id="KW-0049">Antioxidant</keyword>
<feature type="active site" description="Cysteine sulfenic acid (-SOH) intermediate; for peroxidase activity" evidence="13">
    <location>
        <position position="49"/>
    </location>
</feature>
<dbReference type="InterPro" id="IPR036249">
    <property type="entry name" value="Thioredoxin-like_sf"/>
</dbReference>
<gene>
    <name evidence="15" type="ORF">SE16_09970</name>
</gene>
<dbReference type="OrthoDB" id="9812811at2"/>
<evidence type="ECO:0000256" key="2">
    <source>
        <dbReference type="ARBA" id="ARBA00011245"/>
    </source>
</evidence>
<dbReference type="FunFam" id="3.40.30.10:FF:000007">
    <property type="entry name" value="Thioredoxin-dependent thiol peroxidase"/>
    <property type="match status" value="1"/>
</dbReference>
<evidence type="ECO:0000256" key="9">
    <source>
        <dbReference type="ARBA" id="ARBA00032824"/>
    </source>
</evidence>
<dbReference type="Gene3D" id="3.40.30.10">
    <property type="entry name" value="Glutaredoxin"/>
    <property type="match status" value="1"/>
</dbReference>
<dbReference type="GO" id="GO:0034599">
    <property type="term" value="P:cellular response to oxidative stress"/>
    <property type="evidence" value="ECO:0007669"/>
    <property type="project" value="TreeGrafter"/>
</dbReference>
<evidence type="ECO:0000313" key="16">
    <source>
        <dbReference type="Proteomes" id="UP000050502"/>
    </source>
</evidence>
<dbReference type="SUPFAM" id="SSF52833">
    <property type="entry name" value="Thioredoxin-like"/>
    <property type="match status" value="1"/>
</dbReference>
<evidence type="ECO:0000256" key="10">
    <source>
        <dbReference type="ARBA" id="ARBA00038489"/>
    </source>
</evidence>
<evidence type="ECO:0000256" key="7">
    <source>
        <dbReference type="ARBA" id="ARBA00023157"/>
    </source>
</evidence>
<reference evidence="15 16" key="1">
    <citation type="submission" date="2015-07" db="EMBL/GenBank/DDBJ databases">
        <title>Whole genome sequence of Ardenticatena maritima DSM 23922.</title>
        <authorList>
            <person name="Hemp J."/>
            <person name="Ward L.M."/>
            <person name="Pace L.A."/>
            <person name="Fischer W.W."/>
        </authorList>
    </citation>
    <scope>NUCLEOTIDE SEQUENCE [LARGE SCALE GENOMIC DNA]</scope>
    <source>
        <strain evidence="15 16">110S</strain>
    </source>
</reference>
<keyword evidence="8" id="KW-0676">Redox-active center</keyword>
<dbReference type="GO" id="GO:0005737">
    <property type="term" value="C:cytoplasm"/>
    <property type="evidence" value="ECO:0007669"/>
    <property type="project" value="TreeGrafter"/>
</dbReference>
<evidence type="ECO:0000256" key="13">
    <source>
        <dbReference type="PIRSR" id="PIRSR000239-1"/>
    </source>
</evidence>
<sequence>MTTMPKLNVGDPAPDFELLDDQGRPVRLSDFRGRPVLLYFYPKAMTSGCTRQACAFRDAMPEFERLGVTVLGVSPDPVERLQAFKAKEGLNFTLLSDPDHTVADAYGVWGEKSMYGRTYMGIIRSQFLIDENGIIRAAHYKISPAKSVPTARKDLEAWQHASQQGS</sequence>
<evidence type="ECO:0000256" key="8">
    <source>
        <dbReference type="ARBA" id="ARBA00023284"/>
    </source>
</evidence>
<evidence type="ECO:0000256" key="1">
    <source>
        <dbReference type="ARBA" id="ARBA00003330"/>
    </source>
</evidence>
<dbReference type="CDD" id="cd03017">
    <property type="entry name" value="PRX_BCP"/>
    <property type="match status" value="1"/>
</dbReference>
<dbReference type="PROSITE" id="PS51352">
    <property type="entry name" value="THIOREDOXIN_2"/>
    <property type="match status" value="1"/>
</dbReference>
<name>A0A0P6YEB9_9CHLR</name>
<dbReference type="PATRIC" id="fig|872965.6.peg.2041"/>
<dbReference type="InterPro" id="IPR050924">
    <property type="entry name" value="Peroxiredoxin_BCP/PrxQ"/>
</dbReference>
<proteinExistence type="inferred from homology"/>
<dbReference type="PANTHER" id="PTHR42801">
    <property type="entry name" value="THIOREDOXIN-DEPENDENT PEROXIDE REDUCTASE"/>
    <property type="match status" value="1"/>
</dbReference>
<dbReference type="InterPro" id="IPR013766">
    <property type="entry name" value="Thioredoxin_domain"/>
</dbReference>
<dbReference type="PIRSF" id="PIRSF000239">
    <property type="entry name" value="AHPC"/>
    <property type="match status" value="1"/>
</dbReference>
<dbReference type="PANTHER" id="PTHR42801:SF4">
    <property type="entry name" value="AHPC_TSA FAMILY PROTEIN"/>
    <property type="match status" value="1"/>
</dbReference>
<comment type="function">
    <text evidence="1">Thiol-specific peroxidase that catalyzes the reduction of hydrogen peroxide and organic hydroperoxides to water and alcohols, respectively. Plays a role in cell protection against oxidative stress by detoxifying peroxides and as sensor of hydrogen peroxide-mediated signaling events.</text>
</comment>
<evidence type="ECO:0000256" key="4">
    <source>
        <dbReference type="ARBA" id="ARBA00022559"/>
    </source>
</evidence>
<dbReference type="GO" id="GO:0045454">
    <property type="term" value="P:cell redox homeostasis"/>
    <property type="evidence" value="ECO:0007669"/>
    <property type="project" value="TreeGrafter"/>
</dbReference>
<keyword evidence="7" id="KW-1015">Disulfide bond</keyword>
<keyword evidence="6" id="KW-0560">Oxidoreductase</keyword>
<feature type="domain" description="Thioredoxin" evidence="14">
    <location>
        <begin position="7"/>
        <end position="160"/>
    </location>
</feature>
<dbReference type="EMBL" id="LGKN01000005">
    <property type="protein sequence ID" value="KPL87860.1"/>
    <property type="molecule type" value="Genomic_DNA"/>
</dbReference>
<comment type="caution">
    <text evidence="15">The sequence shown here is derived from an EMBL/GenBank/DDBJ whole genome shotgun (WGS) entry which is preliminary data.</text>
</comment>
<dbReference type="AlphaFoldDB" id="A0A0P6YEB9"/>
<comment type="subunit">
    <text evidence="2">Monomer.</text>
</comment>
<dbReference type="NCBIfam" id="NF006960">
    <property type="entry name" value="PRK09437.1"/>
    <property type="match status" value="1"/>
</dbReference>
<evidence type="ECO:0000256" key="3">
    <source>
        <dbReference type="ARBA" id="ARBA00013017"/>
    </source>
</evidence>
<comment type="similarity">
    <text evidence="10">Belongs to the peroxiredoxin family. BCP/PrxQ subfamily.</text>
</comment>
<evidence type="ECO:0000256" key="11">
    <source>
        <dbReference type="ARBA" id="ARBA00041373"/>
    </source>
</evidence>
<dbReference type="Pfam" id="PF00578">
    <property type="entry name" value="AhpC-TSA"/>
    <property type="match status" value="1"/>
</dbReference>
<dbReference type="InterPro" id="IPR024706">
    <property type="entry name" value="Peroxiredoxin_AhpC-typ"/>
</dbReference>
<dbReference type="Proteomes" id="UP000050502">
    <property type="component" value="Unassembled WGS sequence"/>
</dbReference>
<evidence type="ECO:0000259" key="14">
    <source>
        <dbReference type="PROSITE" id="PS51352"/>
    </source>
</evidence>
<organism evidence="15 16">
    <name type="scientific">Ardenticatena maritima</name>
    <dbReference type="NCBI Taxonomy" id="872965"/>
    <lineage>
        <taxon>Bacteria</taxon>
        <taxon>Bacillati</taxon>
        <taxon>Chloroflexota</taxon>
        <taxon>Ardenticatenia</taxon>
        <taxon>Ardenticatenales</taxon>
        <taxon>Ardenticatenaceae</taxon>
        <taxon>Ardenticatena</taxon>
    </lineage>
</organism>
<evidence type="ECO:0000256" key="5">
    <source>
        <dbReference type="ARBA" id="ARBA00022862"/>
    </source>
</evidence>
<protein>
    <recommendedName>
        <fullName evidence="3">thioredoxin-dependent peroxiredoxin</fullName>
        <ecNumber evidence="3">1.11.1.24</ecNumber>
    </recommendedName>
    <alternativeName>
        <fullName evidence="11">Bacterioferritin comigratory protein</fullName>
    </alternativeName>
    <alternativeName>
        <fullName evidence="9">Thioredoxin peroxidase</fullName>
    </alternativeName>
</protein>
<dbReference type="EC" id="1.11.1.24" evidence="3"/>